<dbReference type="SUPFAM" id="SSF88697">
    <property type="entry name" value="PUA domain-like"/>
    <property type="match status" value="1"/>
</dbReference>
<dbReference type="InterPro" id="IPR015947">
    <property type="entry name" value="PUA-like_sf"/>
</dbReference>
<dbReference type="AlphaFoldDB" id="A0A7S3ZXF4"/>
<accession>A0A7S3ZXF4</accession>
<proteinExistence type="predicted"/>
<dbReference type="EMBL" id="HBIW01014597">
    <property type="protein sequence ID" value="CAE0697130.1"/>
    <property type="molecule type" value="Transcribed_RNA"/>
</dbReference>
<reference evidence="1" key="1">
    <citation type="submission" date="2021-01" db="EMBL/GenBank/DDBJ databases">
        <authorList>
            <person name="Corre E."/>
            <person name="Pelletier E."/>
            <person name="Niang G."/>
            <person name="Scheremetjew M."/>
            <person name="Finn R."/>
            <person name="Kale V."/>
            <person name="Holt S."/>
            <person name="Cochrane G."/>
            <person name="Meng A."/>
            <person name="Brown T."/>
            <person name="Cohen L."/>
        </authorList>
    </citation>
    <scope>NUCLEOTIDE SEQUENCE</scope>
    <source>
        <strain evidence="1">CCMP1756</strain>
    </source>
</reference>
<organism evidence="1">
    <name type="scientific">Pelagomonas calceolata</name>
    <dbReference type="NCBI Taxonomy" id="35677"/>
    <lineage>
        <taxon>Eukaryota</taxon>
        <taxon>Sar</taxon>
        <taxon>Stramenopiles</taxon>
        <taxon>Ochrophyta</taxon>
        <taxon>Pelagophyceae</taxon>
        <taxon>Pelagomonadales</taxon>
        <taxon>Pelagomonadaceae</taxon>
        <taxon>Pelagomonas</taxon>
    </lineage>
</organism>
<protein>
    <submittedName>
        <fullName evidence="1">Uncharacterized protein</fullName>
    </submittedName>
</protein>
<name>A0A7S3ZXF4_9STRA</name>
<sequence>MRTTDCFAAAFRSCEVMVEPLSLHQFYYDGNQLNRRYCPLDLPDFAEAPRIDYKRSSEGGGGKEYMREYGSYHEMHVGETIALCSSGDGRACWGQAKLHRVEGPLEDDRFKELQDQHCVHAPSCEAVQHKMSWKHVYAWHLSEVEVYETPLPYKNEHSVIWLDVRKAVADFAAA</sequence>
<dbReference type="Gene3D" id="2.30.130.30">
    <property type="entry name" value="Hypothetical protein"/>
    <property type="match status" value="1"/>
</dbReference>
<evidence type="ECO:0000313" key="1">
    <source>
        <dbReference type="EMBL" id="CAE0697130.1"/>
    </source>
</evidence>
<gene>
    <name evidence="1" type="ORF">PCAL00307_LOCUS12566</name>
</gene>